<dbReference type="EMBL" id="MU864928">
    <property type="protein sequence ID" value="KAK4467166.1"/>
    <property type="molecule type" value="Genomic_DNA"/>
</dbReference>
<evidence type="ECO:0000313" key="5">
    <source>
        <dbReference type="Proteomes" id="UP001321749"/>
    </source>
</evidence>
<evidence type="ECO:0000256" key="1">
    <source>
        <dbReference type="ARBA" id="ARBA00023002"/>
    </source>
</evidence>
<keyword evidence="1" id="KW-0560">Oxidoreductase</keyword>
<dbReference type="InterPro" id="IPR050411">
    <property type="entry name" value="AlphaKG_dependent_hydroxylases"/>
</dbReference>
<feature type="region of interest" description="Disordered" evidence="2">
    <location>
        <begin position="336"/>
        <end position="372"/>
    </location>
</feature>
<dbReference type="PANTHER" id="PTHR10696">
    <property type="entry name" value="GAMMA-BUTYROBETAINE HYDROXYLASE-RELATED"/>
    <property type="match status" value="1"/>
</dbReference>
<reference evidence="4" key="1">
    <citation type="journal article" date="2023" name="Mol. Phylogenet. Evol.">
        <title>Genome-scale phylogeny and comparative genomics of the fungal order Sordariales.</title>
        <authorList>
            <person name="Hensen N."/>
            <person name="Bonometti L."/>
            <person name="Westerberg I."/>
            <person name="Brannstrom I.O."/>
            <person name="Guillou S."/>
            <person name="Cros-Aarteil S."/>
            <person name="Calhoun S."/>
            <person name="Haridas S."/>
            <person name="Kuo A."/>
            <person name="Mondo S."/>
            <person name="Pangilinan J."/>
            <person name="Riley R."/>
            <person name="LaButti K."/>
            <person name="Andreopoulos B."/>
            <person name="Lipzen A."/>
            <person name="Chen C."/>
            <person name="Yan M."/>
            <person name="Daum C."/>
            <person name="Ng V."/>
            <person name="Clum A."/>
            <person name="Steindorff A."/>
            <person name="Ohm R.A."/>
            <person name="Martin F."/>
            <person name="Silar P."/>
            <person name="Natvig D.O."/>
            <person name="Lalanne C."/>
            <person name="Gautier V."/>
            <person name="Ament-Velasquez S.L."/>
            <person name="Kruys A."/>
            <person name="Hutchinson M.I."/>
            <person name="Powell A.J."/>
            <person name="Barry K."/>
            <person name="Miller A.N."/>
            <person name="Grigoriev I.V."/>
            <person name="Debuchy R."/>
            <person name="Gladieux P."/>
            <person name="Hiltunen Thoren M."/>
            <person name="Johannesson H."/>
        </authorList>
    </citation>
    <scope>NUCLEOTIDE SEQUENCE</scope>
    <source>
        <strain evidence="4">PSN324</strain>
    </source>
</reference>
<evidence type="ECO:0000259" key="3">
    <source>
        <dbReference type="Pfam" id="PF02668"/>
    </source>
</evidence>
<keyword evidence="5" id="KW-1185">Reference proteome</keyword>
<dbReference type="InterPro" id="IPR042098">
    <property type="entry name" value="TauD-like_sf"/>
</dbReference>
<dbReference type="AlphaFoldDB" id="A0AAV9I7S1"/>
<comment type="caution">
    <text evidence="4">The sequence shown here is derived from an EMBL/GenBank/DDBJ whole genome shotgun (WGS) entry which is preliminary data.</text>
</comment>
<reference evidence="4" key="2">
    <citation type="submission" date="2023-06" db="EMBL/GenBank/DDBJ databases">
        <authorList>
            <consortium name="Lawrence Berkeley National Laboratory"/>
            <person name="Mondo S.J."/>
            <person name="Hensen N."/>
            <person name="Bonometti L."/>
            <person name="Westerberg I."/>
            <person name="Brannstrom I.O."/>
            <person name="Guillou S."/>
            <person name="Cros-Aarteil S."/>
            <person name="Calhoun S."/>
            <person name="Haridas S."/>
            <person name="Kuo A."/>
            <person name="Pangilinan J."/>
            <person name="Riley R."/>
            <person name="Labutti K."/>
            <person name="Andreopoulos B."/>
            <person name="Lipzen A."/>
            <person name="Chen C."/>
            <person name="Yanf M."/>
            <person name="Daum C."/>
            <person name="Ng V."/>
            <person name="Clum A."/>
            <person name="Steindorff A."/>
            <person name="Ohm R."/>
            <person name="Martin F."/>
            <person name="Silar P."/>
            <person name="Natvig D."/>
            <person name="Lalanne C."/>
            <person name="Gautier V."/>
            <person name="Ament-Velasquez S.L."/>
            <person name="Kruys A."/>
            <person name="Hutchinson M.I."/>
            <person name="Powell A.J."/>
            <person name="Barry K."/>
            <person name="Miller A.N."/>
            <person name="Grigoriev I.V."/>
            <person name="Debuchy R."/>
            <person name="Gladieux P."/>
            <person name="Thoren M.H."/>
            <person name="Johannesson H."/>
        </authorList>
    </citation>
    <scope>NUCLEOTIDE SEQUENCE</scope>
    <source>
        <strain evidence="4">PSN324</strain>
    </source>
</reference>
<dbReference type="GO" id="GO:0016491">
    <property type="term" value="F:oxidoreductase activity"/>
    <property type="evidence" value="ECO:0007669"/>
    <property type="project" value="UniProtKB-KW"/>
</dbReference>
<organism evidence="4 5">
    <name type="scientific">Cladorrhinum samala</name>
    <dbReference type="NCBI Taxonomy" id="585594"/>
    <lineage>
        <taxon>Eukaryota</taxon>
        <taxon>Fungi</taxon>
        <taxon>Dikarya</taxon>
        <taxon>Ascomycota</taxon>
        <taxon>Pezizomycotina</taxon>
        <taxon>Sordariomycetes</taxon>
        <taxon>Sordariomycetidae</taxon>
        <taxon>Sordariales</taxon>
        <taxon>Podosporaceae</taxon>
        <taxon>Cladorrhinum</taxon>
    </lineage>
</organism>
<name>A0AAV9I7S1_9PEZI</name>
<evidence type="ECO:0000256" key="2">
    <source>
        <dbReference type="SAM" id="MobiDB-lite"/>
    </source>
</evidence>
<dbReference type="InterPro" id="IPR003819">
    <property type="entry name" value="TauD/TfdA-like"/>
</dbReference>
<feature type="domain" description="TauD/TfdA-like" evidence="3">
    <location>
        <begin position="64"/>
        <end position="313"/>
    </location>
</feature>
<dbReference type="PANTHER" id="PTHR10696:SF54">
    <property type="entry name" value="FAMILY OXIDOREDUCTASE, PUTATIVE (AFU_ORTHOLOGUE AFUA_4G13850)-RELATED"/>
    <property type="match status" value="1"/>
</dbReference>
<proteinExistence type="predicted"/>
<sequence length="372" mass="41881">MGNQRTLVSQLTPPWLEHHPMGWKPNDFQDPRSYTVQITEEGRIEGQEALKHFKGLGLDGYETSPSNFPLPTVKSQLYDARREIYEGRGFAIIRGFDLFAKHHPDNITMFLGVSDYIGPQRGRQAKAKGYMLQHITDPKNLTTAYDQRHGIHTPAGLEWHTDMGPDILALHVRSLAEEGGDTYIAPSFTIYKELLEKYPETVEVLCRPFPVQTSNSPVECVLAPVLHVAEDRILLSFDPGRLLSRPDTGIPPLSAEQNRALGLVAELADKFRLRLDVRPGDMIFINQWSTLHSRDKYVDAKDDDGARRHLVRLHLRDPELAWPIPESMRVPMEKAFGKDGKGHGHDGVRERYPVTPMDVASAPPRYTAGSAA</sequence>
<dbReference type="Pfam" id="PF02668">
    <property type="entry name" value="TauD"/>
    <property type="match status" value="1"/>
</dbReference>
<feature type="non-terminal residue" evidence="4">
    <location>
        <position position="372"/>
    </location>
</feature>
<feature type="compositionally biased region" description="Basic and acidic residues" evidence="2">
    <location>
        <begin position="336"/>
        <end position="352"/>
    </location>
</feature>
<dbReference type="Gene3D" id="3.60.130.10">
    <property type="entry name" value="Clavaminate synthase-like"/>
    <property type="match status" value="1"/>
</dbReference>
<accession>A0AAV9I7S1</accession>
<evidence type="ECO:0000313" key="4">
    <source>
        <dbReference type="EMBL" id="KAK4467166.1"/>
    </source>
</evidence>
<dbReference type="SUPFAM" id="SSF51197">
    <property type="entry name" value="Clavaminate synthase-like"/>
    <property type="match status" value="1"/>
</dbReference>
<dbReference type="Proteomes" id="UP001321749">
    <property type="component" value="Unassembled WGS sequence"/>
</dbReference>
<gene>
    <name evidence="4" type="ORF">QBC42DRAFT_191695</name>
</gene>
<protein>
    <recommendedName>
        <fullName evidence="3">TauD/TfdA-like domain-containing protein</fullName>
    </recommendedName>
</protein>